<feature type="compositionally biased region" description="Low complexity" evidence="1">
    <location>
        <begin position="17"/>
        <end position="48"/>
    </location>
</feature>
<sequence>MEIRSGAAAGPPPQQPGVPAQPGYGYPQTAPGYGFPQQPAPGYGYPQQPGVPPQAPAWGPPAPSPYTAQPGTVPMQQAAPAPGGGNAKRNQLMIIGAAVVAIAVIVAGGFWLTADDSGGNGGGTTANGPTGGGDKPAGAGGSEKVPGNIKSKTLVNVPQPQVNDVTNVSGSWITDSVYAKSDVGKIVGYSLTDGAKKWEIPLTGEVCAATHHISDNKSAILFEEAMPSEQNKYPACNQVGVIDLAAGKLLWSGGAQSVTSGDKKVPFKEVTLSGQTVAAGGLQGGAAWNLADGKNLWSPRSDAEKCYDAGYGGGEALAVIRKCGDYGQRYIQAQVLDPTTGAPKFSYKMSVGIEYASIISTKPLVIGADVGDTAKNASSLSDLFVIDDAGQLKSKISLSSGNYDPDCGATDVERCSSIVVGNGKVYLPSIEHQGSSASGRTNELLSFDLNTGKQTTDRADAGERYTMFPLRMDGSNIIAYKRPPYDKGGQVVSIDGATMKETVLMENPADKDIRRAESGFSPEYSEYRYHNGRLFFSEKLISKSSSGDPKYLFVSFAAN</sequence>
<dbReference type="EMBL" id="WTFF01000447">
    <property type="protein sequence ID" value="MBW5486652.1"/>
    <property type="molecule type" value="Genomic_DNA"/>
</dbReference>
<reference evidence="3 4" key="1">
    <citation type="submission" date="2019-12" db="EMBL/GenBank/DDBJ databases">
        <title>Genome sequence of Streptomyces bambusae.</title>
        <authorList>
            <person name="Bansal K."/>
            <person name="Choksket S."/>
            <person name="Korpole S."/>
            <person name="Patil P.B."/>
        </authorList>
    </citation>
    <scope>NUCLEOTIDE SEQUENCE [LARGE SCALE GENOMIC DNA]</scope>
    <source>
        <strain evidence="3 4">SK60</strain>
    </source>
</reference>
<organism evidence="3 4">
    <name type="scientific">Streptomyces bambusae</name>
    <dbReference type="NCBI Taxonomy" id="1550616"/>
    <lineage>
        <taxon>Bacteria</taxon>
        <taxon>Bacillati</taxon>
        <taxon>Actinomycetota</taxon>
        <taxon>Actinomycetes</taxon>
        <taxon>Kitasatosporales</taxon>
        <taxon>Streptomycetaceae</taxon>
        <taxon>Streptomyces</taxon>
    </lineage>
</organism>
<evidence type="ECO:0000256" key="1">
    <source>
        <dbReference type="SAM" id="MobiDB-lite"/>
    </source>
</evidence>
<feature type="compositionally biased region" description="Pro residues" evidence="1">
    <location>
        <begin position="49"/>
        <end position="64"/>
    </location>
</feature>
<dbReference type="InterPro" id="IPR011047">
    <property type="entry name" value="Quinoprotein_ADH-like_sf"/>
</dbReference>
<feature type="region of interest" description="Disordered" evidence="1">
    <location>
        <begin position="1"/>
        <end position="86"/>
    </location>
</feature>
<comment type="caution">
    <text evidence="3">The sequence shown here is derived from an EMBL/GenBank/DDBJ whole genome shotgun (WGS) entry which is preliminary data.</text>
</comment>
<dbReference type="RefSeq" id="WP_258025311.1">
    <property type="nucleotide sequence ID" value="NZ_WTFF01000447.1"/>
</dbReference>
<keyword evidence="2" id="KW-0812">Transmembrane</keyword>
<evidence type="ECO:0000313" key="4">
    <source>
        <dbReference type="Proteomes" id="UP000812013"/>
    </source>
</evidence>
<feature type="compositionally biased region" description="Gly residues" evidence="1">
    <location>
        <begin position="118"/>
        <end position="141"/>
    </location>
</feature>
<keyword evidence="4" id="KW-1185">Reference proteome</keyword>
<dbReference type="InterPro" id="IPR015943">
    <property type="entry name" value="WD40/YVTN_repeat-like_dom_sf"/>
</dbReference>
<evidence type="ECO:0000313" key="3">
    <source>
        <dbReference type="EMBL" id="MBW5486652.1"/>
    </source>
</evidence>
<evidence type="ECO:0000256" key="2">
    <source>
        <dbReference type="SAM" id="Phobius"/>
    </source>
</evidence>
<protein>
    <submittedName>
        <fullName evidence="3">PQQ-binding-like beta-propeller repeat protein</fullName>
    </submittedName>
</protein>
<feature type="transmembrane region" description="Helical" evidence="2">
    <location>
        <begin position="92"/>
        <end position="112"/>
    </location>
</feature>
<keyword evidence="2" id="KW-0472">Membrane</keyword>
<name>A0ABS6ZFW5_9ACTN</name>
<dbReference type="SUPFAM" id="SSF81995">
    <property type="entry name" value="beta-sandwich domain of Sec23/24"/>
    <property type="match status" value="1"/>
</dbReference>
<feature type="region of interest" description="Disordered" evidence="1">
    <location>
        <begin position="115"/>
        <end position="146"/>
    </location>
</feature>
<proteinExistence type="predicted"/>
<keyword evidence="2" id="KW-1133">Transmembrane helix</keyword>
<dbReference type="Proteomes" id="UP000812013">
    <property type="component" value="Unassembled WGS sequence"/>
</dbReference>
<dbReference type="SUPFAM" id="SSF50998">
    <property type="entry name" value="Quinoprotein alcohol dehydrogenase-like"/>
    <property type="match status" value="1"/>
</dbReference>
<accession>A0ABS6ZFW5</accession>
<dbReference type="Gene3D" id="2.130.10.10">
    <property type="entry name" value="YVTN repeat-like/Quinoprotein amine dehydrogenase"/>
    <property type="match status" value="1"/>
</dbReference>
<gene>
    <name evidence="3" type="ORF">GPJ59_33605</name>
</gene>